<dbReference type="EMBL" id="FOJU01000005">
    <property type="protein sequence ID" value="SFB11880.1"/>
    <property type="molecule type" value="Genomic_DNA"/>
</dbReference>
<evidence type="ECO:0008006" key="3">
    <source>
        <dbReference type="Google" id="ProtNLM"/>
    </source>
</evidence>
<dbReference type="OrthoDB" id="7802556at2"/>
<dbReference type="STRING" id="871651.SAMN05421688_3023"/>
<dbReference type="AlphaFoldDB" id="A0A1I0YHA4"/>
<dbReference type="InterPro" id="IPR027417">
    <property type="entry name" value="P-loop_NTPase"/>
</dbReference>
<reference evidence="1 2" key="1">
    <citation type="submission" date="2016-10" db="EMBL/GenBank/DDBJ databases">
        <authorList>
            <person name="de Groot N.N."/>
        </authorList>
    </citation>
    <scope>NUCLEOTIDE SEQUENCE [LARGE SCALE GENOMIC DNA]</scope>
    <source>
        <strain evidence="1 2">DSM 29316</strain>
    </source>
</reference>
<evidence type="ECO:0000313" key="1">
    <source>
        <dbReference type="EMBL" id="SFB11880.1"/>
    </source>
</evidence>
<sequence>MSGSVSSFVIFAEMRTGSNYLESNLNTVPGVVCHGEAFNPHFIGYPKRSELLQVTQTDRDATPERLLARIRGGEGLNGFRYFHDHDARIYKAVLEDRTCAKILLRRHPVQSYVSWKIAQATGQWKLTDHRRRKSARIRFDGTEYHHRTNIIAEFQARLLRDIREAGQSVFQIDYSELNDLDLMNGLLAWLGIDQRLESLANSLKVQNPEPLSDKVENYEDLVQAVGTELPEAAHWETDRGASARDYLTAARAPLAFMPIPSGPEGPVRHWLAALDGVSDAELGTGLSQKDLRRWRRKMGPSRAFTVLRHPLLRAHHAFLTGVLAGVGGTGMPGVRAALARHSGVTLPSVDEMSPDEYRSAFLAFLGWLRANLAGQTPQGVSPIWASQSQIISGFGKFWPPDLIAREDRLPEALDFLCHEVGAVPTPAVLPEAPLPISLESIYDAELEAAARAAYTRDYVFFGFSDYR</sequence>
<name>A0A1I0YHA4_9RHOB</name>
<dbReference type="Gene3D" id="3.40.50.300">
    <property type="entry name" value="P-loop containing nucleotide triphosphate hydrolases"/>
    <property type="match status" value="1"/>
</dbReference>
<dbReference type="RefSeq" id="WP_092066376.1">
    <property type="nucleotide sequence ID" value="NZ_FOJU01000005.1"/>
</dbReference>
<organism evidence="1 2">
    <name type="scientific">Poseidonocella pacifica</name>
    <dbReference type="NCBI Taxonomy" id="871651"/>
    <lineage>
        <taxon>Bacteria</taxon>
        <taxon>Pseudomonadati</taxon>
        <taxon>Pseudomonadota</taxon>
        <taxon>Alphaproteobacteria</taxon>
        <taxon>Rhodobacterales</taxon>
        <taxon>Roseobacteraceae</taxon>
        <taxon>Poseidonocella</taxon>
    </lineage>
</organism>
<evidence type="ECO:0000313" key="2">
    <source>
        <dbReference type="Proteomes" id="UP000198796"/>
    </source>
</evidence>
<dbReference type="SUPFAM" id="SSF52540">
    <property type="entry name" value="P-loop containing nucleoside triphosphate hydrolases"/>
    <property type="match status" value="1"/>
</dbReference>
<proteinExistence type="predicted"/>
<dbReference type="Proteomes" id="UP000198796">
    <property type="component" value="Unassembled WGS sequence"/>
</dbReference>
<accession>A0A1I0YHA4</accession>
<gene>
    <name evidence="1" type="ORF">SAMN05421688_3023</name>
</gene>
<protein>
    <recommendedName>
        <fullName evidence="3">LPS sulfotransferase NodH</fullName>
    </recommendedName>
</protein>
<keyword evidence="2" id="KW-1185">Reference proteome</keyword>